<feature type="compositionally biased region" description="Low complexity" evidence="2">
    <location>
        <begin position="92"/>
        <end position="106"/>
    </location>
</feature>
<name>A0ABV7FYI8_9PROT</name>
<evidence type="ECO:0000256" key="2">
    <source>
        <dbReference type="SAM" id="MobiDB-lite"/>
    </source>
</evidence>
<dbReference type="PRINTS" id="PR00050">
    <property type="entry name" value="COLDSHOCK"/>
</dbReference>
<feature type="domain" description="CSD" evidence="3">
    <location>
        <begin position="40"/>
        <end position="106"/>
    </location>
</feature>
<feature type="region of interest" description="Disordered" evidence="2">
    <location>
        <begin position="92"/>
        <end position="138"/>
    </location>
</feature>
<dbReference type="RefSeq" id="WP_379594782.1">
    <property type="nucleotide sequence ID" value="NZ_JBHRTN010000006.1"/>
</dbReference>
<dbReference type="SUPFAM" id="SSF50249">
    <property type="entry name" value="Nucleic acid-binding proteins"/>
    <property type="match status" value="2"/>
</dbReference>
<dbReference type="CDD" id="cd04458">
    <property type="entry name" value="CSP_CDS"/>
    <property type="match status" value="2"/>
</dbReference>
<dbReference type="PANTHER" id="PTHR11544">
    <property type="entry name" value="COLD SHOCK DOMAIN CONTAINING PROTEINS"/>
    <property type="match status" value="1"/>
</dbReference>
<dbReference type="PROSITE" id="PS51857">
    <property type="entry name" value="CSD_2"/>
    <property type="match status" value="2"/>
</dbReference>
<evidence type="ECO:0000313" key="5">
    <source>
        <dbReference type="Proteomes" id="UP001595593"/>
    </source>
</evidence>
<dbReference type="InterPro" id="IPR019844">
    <property type="entry name" value="CSD_CS"/>
</dbReference>
<dbReference type="InterPro" id="IPR011129">
    <property type="entry name" value="CSD"/>
</dbReference>
<proteinExistence type="predicted"/>
<gene>
    <name evidence="4" type="ORF">ACFOD4_04720</name>
</gene>
<keyword evidence="5" id="KW-1185">Reference proteome</keyword>
<dbReference type="EMBL" id="JBHRTN010000006">
    <property type="protein sequence ID" value="MFC3124356.1"/>
    <property type="molecule type" value="Genomic_DNA"/>
</dbReference>
<dbReference type="Gene3D" id="2.40.50.140">
    <property type="entry name" value="Nucleic acid-binding proteins"/>
    <property type="match status" value="2"/>
</dbReference>
<comment type="caution">
    <text evidence="4">The sequence shown here is derived from an EMBL/GenBank/DDBJ whole genome shotgun (WGS) entry which is preliminary data.</text>
</comment>
<evidence type="ECO:0000259" key="3">
    <source>
        <dbReference type="PROSITE" id="PS51857"/>
    </source>
</evidence>
<feature type="region of interest" description="Disordered" evidence="2">
    <location>
        <begin position="1"/>
        <end position="33"/>
    </location>
</feature>
<dbReference type="PROSITE" id="PS00352">
    <property type="entry name" value="CSD_1"/>
    <property type="match status" value="1"/>
</dbReference>
<dbReference type="Pfam" id="PF00313">
    <property type="entry name" value="CSD"/>
    <property type="match status" value="2"/>
</dbReference>
<dbReference type="InterPro" id="IPR050181">
    <property type="entry name" value="Cold_shock_domain"/>
</dbReference>
<evidence type="ECO:0000313" key="4">
    <source>
        <dbReference type="EMBL" id="MFC3124356.1"/>
    </source>
</evidence>
<dbReference type="Proteomes" id="UP001595593">
    <property type="component" value="Unassembled WGS sequence"/>
</dbReference>
<organism evidence="4 5">
    <name type="scientific">Teichococcus globiformis</name>
    <dbReference type="NCBI Taxonomy" id="2307229"/>
    <lineage>
        <taxon>Bacteria</taxon>
        <taxon>Pseudomonadati</taxon>
        <taxon>Pseudomonadota</taxon>
        <taxon>Alphaproteobacteria</taxon>
        <taxon>Acetobacterales</taxon>
        <taxon>Roseomonadaceae</taxon>
        <taxon>Roseomonas</taxon>
    </lineage>
</organism>
<protein>
    <submittedName>
        <fullName evidence="4">Cold-shock protein</fullName>
    </submittedName>
</protein>
<evidence type="ECO:0000256" key="1">
    <source>
        <dbReference type="RuleBase" id="RU000408"/>
    </source>
</evidence>
<dbReference type="InterPro" id="IPR012340">
    <property type="entry name" value="NA-bd_OB-fold"/>
</dbReference>
<accession>A0ABV7FYI8</accession>
<dbReference type="SMART" id="SM00357">
    <property type="entry name" value="CSP"/>
    <property type="match status" value="2"/>
</dbReference>
<feature type="compositionally biased region" description="Basic and acidic residues" evidence="2">
    <location>
        <begin position="116"/>
        <end position="135"/>
    </location>
</feature>
<sequence>MPSSRNDRQRTPRRRGFDDDDYSSRAGFTPMPSFAVAAPEQSATVKWYNAEKGFGFVELADGSGDAFLHVKALQPLGLEEVSPGATLRVSVGQGQKGRQVQQVVSVDESTAAAQAPRRDVGRPRSDRPTGPRRPADLSNAVEMTGAVKWYNPEKGFGFISPQDGGKDVFVHASALERAGLSNLQDGQMVRMQVVQGAKGPEVGSLEIA</sequence>
<comment type="subcellular location">
    <subcellularLocation>
        <location evidence="1">Cytoplasm</location>
    </subcellularLocation>
</comment>
<dbReference type="InterPro" id="IPR002059">
    <property type="entry name" value="CSP_DNA-bd"/>
</dbReference>
<reference evidence="5" key="1">
    <citation type="journal article" date="2019" name="Int. J. Syst. Evol. Microbiol.">
        <title>The Global Catalogue of Microorganisms (GCM) 10K type strain sequencing project: providing services to taxonomists for standard genome sequencing and annotation.</title>
        <authorList>
            <consortium name="The Broad Institute Genomics Platform"/>
            <consortium name="The Broad Institute Genome Sequencing Center for Infectious Disease"/>
            <person name="Wu L."/>
            <person name="Ma J."/>
        </authorList>
    </citation>
    <scope>NUCLEOTIDE SEQUENCE [LARGE SCALE GENOMIC DNA]</scope>
    <source>
        <strain evidence="5">KCTC 52094</strain>
    </source>
</reference>
<feature type="compositionally biased region" description="Basic and acidic residues" evidence="2">
    <location>
        <begin position="1"/>
        <end position="10"/>
    </location>
</feature>
<feature type="domain" description="CSD" evidence="3">
    <location>
        <begin position="142"/>
        <end position="208"/>
    </location>
</feature>